<protein>
    <submittedName>
        <fullName evidence="6">RING finger protein 39</fullName>
    </submittedName>
</protein>
<dbReference type="Proteomes" id="UP000018936">
    <property type="component" value="Unassembled WGS sequence"/>
</dbReference>
<dbReference type="Gene3D" id="3.30.40.10">
    <property type="entry name" value="Zinc/RING finger domain, C3HC4 (zinc finger)"/>
    <property type="match status" value="1"/>
</dbReference>
<keyword evidence="7" id="KW-1185">Reference proteome</keyword>
<dbReference type="PROSITE" id="PS50089">
    <property type="entry name" value="ZF_RING_2"/>
    <property type="match status" value="1"/>
</dbReference>
<dbReference type="SMART" id="SM00184">
    <property type="entry name" value="RING"/>
    <property type="match status" value="1"/>
</dbReference>
<dbReference type="CDD" id="cd16592">
    <property type="entry name" value="RING-HC_RNF39"/>
    <property type="match status" value="1"/>
</dbReference>
<dbReference type="OrthoDB" id="654191at2759"/>
<evidence type="ECO:0000256" key="2">
    <source>
        <dbReference type="ARBA" id="ARBA00022771"/>
    </source>
</evidence>
<keyword evidence="1" id="KW-0479">Metal-binding</keyword>
<name>V8NJS3_OPHHA</name>
<dbReference type="InterPro" id="IPR050143">
    <property type="entry name" value="TRIM/RBCC"/>
</dbReference>
<evidence type="ECO:0000256" key="4">
    <source>
        <dbReference type="PROSITE-ProRule" id="PRU00175"/>
    </source>
</evidence>
<dbReference type="Pfam" id="PF15227">
    <property type="entry name" value="zf-C3HC4_4"/>
    <property type="match status" value="1"/>
</dbReference>
<dbReference type="InterPro" id="IPR001841">
    <property type="entry name" value="Znf_RING"/>
</dbReference>
<evidence type="ECO:0000256" key="3">
    <source>
        <dbReference type="ARBA" id="ARBA00022833"/>
    </source>
</evidence>
<reference evidence="6 7" key="1">
    <citation type="journal article" date="2013" name="Proc. Natl. Acad. Sci. U.S.A.">
        <title>The king cobra genome reveals dynamic gene evolution and adaptation in the snake venom system.</title>
        <authorList>
            <person name="Vonk F.J."/>
            <person name="Casewell N.R."/>
            <person name="Henkel C.V."/>
            <person name="Heimberg A.M."/>
            <person name="Jansen H.J."/>
            <person name="McCleary R.J."/>
            <person name="Kerkkamp H.M."/>
            <person name="Vos R.A."/>
            <person name="Guerreiro I."/>
            <person name="Calvete J.J."/>
            <person name="Wuster W."/>
            <person name="Woods A.E."/>
            <person name="Logan J.M."/>
            <person name="Harrison R.A."/>
            <person name="Castoe T.A."/>
            <person name="de Koning A.P."/>
            <person name="Pollock D.D."/>
            <person name="Yandell M."/>
            <person name="Calderon D."/>
            <person name="Renjifo C."/>
            <person name="Currier R.B."/>
            <person name="Salgado D."/>
            <person name="Pla D."/>
            <person name="Sanz L."/>
            <person name="Hyder A.S."/>
            <person name="Ribeiro J.M."/>
            <person name="Arntzen J.W."/>
            <person name="van den Thillart G.E."/>
            <person name="Boetzer M."/>
            <person name="Pirovano W."/>
            <person name="Dirks R.P."/>
            <person name="Spaink H.P."/>
            <person name="Duboule D."/>
            <person name="McGlinn E."/>
            <person name="Kini R.M."/>
            <person name="Richardson M.K."/>
        </authorList>
    </citation>
    <scope>NUCLEOTIDE SEQUENCE</scope>
    <source>
        <tissue evidence="6">Blood</tissue>
    </source>
</reference>
<dbReference type="PANTHER" id="PTHR24103">
    <property type="entry name" value="E3 UBIQUITIN-PROTEIN LIGASE TRIM"/>
    <property type="match status" value="1"/>
</dbReference>
<dbReference type="EMBL" id="AZIM01003590">
    <property type="protein sequence ID" value="ETE61908.1"/>
    <property type="molecule type" value="Genomic_DNA"/>
</dbReference>
<dbReference type="SUPFAM" id="SSF57850">
    <property type="entry name" value="RING/U-box"/>
    <property type="match status" value="1"/>
</dbReference>
<dbReference type="PROSITE" id="PS00518">
    <property type="entry name" value="ZF_RING_1"/>
    <property type="match status" value="1"/>
</dbReference>
<accession>V8NJS3</accession>
<evidence type="ECO:0000259" key="5">
    <source>
        <dbReference type="PROSITE" id="PS50089"/>
    </source>
</evidence>
<evidence type="ECO:0000313" key="7">
    <source>
        <dbReference type="Proteomes" id="UP000018936"/>
    </source>
</evidence>
<dbReference type="GO" id="GO:0008270">
    <property type="term" value="F:zinc ion binding"/>
    <property type="evidence" value="ECO:0007669"/>
    <property type="project" value="UniProtKB-KW"/>
</dbReference>
<dbReference type="InterPro" id="IPR017907">
    <property type="entry name" value="Znf_RING_CS"/>
</dbReference>
<dbReference type="AlphaFoldDB" id="V8NJS3"/>
<organism evidence="6 7">
    <name type="scientific">Ophiophagus hannah</name>
    <name type="common">King cobra</name>
    <name type="synonym">Naja hannah</name>
    <dbReference type="NCBI Taxonomy" id="8665"/>
    <lineage>
        <taxon>Eukaryota</taxon>
        <taxon>Metazoa</taxon>
        <taxon>Chordata</taxon>
        <taxon>Craniata</taxon>
        <taxon>Vertebrata</taxon>
        <taxon>Euteleostomi</taxon>
        <taxon>Lepidosauria</taxon>
        <taxon>Squamata</taxon>
        <taxon>Bifurcata</taxon>
        <taxon>Unidentata</taxon>
        <taxon>Episquamata</taxon>
        <taxon>Toxicofera</taxon>
        <taxon>Serpentes</taxon>
        <taxon>Colubroidea</taxon>
        <taxon>Elapidae</taxon>
        <taxon>Elapinae</taxon>
        <taxon>Ophiophagus</taxon>
    </lineage>
</organism>
<sequence>MESKGLVAELQRAAICPACRGHFKDPVILDCDHSYCRACITRYWDEEAIKGNSPRVVSCPQCKKVFERRNLRTNVKLAVEVKITQHLNAKTAQVPLAPKSKRRRGGWRPTTSIPKEKLDCSQTLPVVRNAQHLECQISKLTHVGLGQSFVPGMVQDRKASENSAAVMVTWQKHPARRLMAGKKQGQNSECNRERTNKAALKQEKVQTRLQWLVQQTRTNTS</sequence>
<feature type="domain" description="RING-type" evidence="5">
    <location>
        <begin position="16"/>
        <end position="63"/>
    </location>
</feature>
<keyword evidence="3" id="KW-0862">Zinc</keyword>
<proteinExistence type="predicted"/>
<evidence type="ECO:0000313" key="6">
    <source>
        <dbReference type="EMBL" id="ETE61908.1"/>
    </source>
</evidence>
<dbReference type="InterPro" id="IPR013083">
    <property type="entry name" value="Znf_RING/FYVE/PHD"/>
</dbReference>
<comment type="caution">
    <text evidence="6">The sequence shown here is derived from an EMBL/GenBank/DDBJ whole genome shotgun (WGS) entry which is preliminary data.</text>
</comment>
<keyword evidence="2 4" id="KW-0863">Zinc-finger</keyword>
<gene>
    <name evidence="6" type="primary">Rnf39</name>
    <name evidence="6" type="ORF">L345_12337</name>
</gene>
<feature type="non-terminal residue" evidence="6">
    <location>
        <position position="1"/>
    </location>
</feature>
<evidence type="ECO:0000256" key="1">
    <source>
        <dbReference type="ARBA" id="ARBA00022723"/>
    </source>
</evidence>